<dbReference type="InterPro" id="IPR017437">
    <property type="entry name" value="ATP-NAD_kinase_PpnK-typ_C"/>
</dbReference>
<reference evidence="2" key="1">
    <citation type="journal article" date="2021" name="ISME J.">
        <title>Evolutionary origin and ecological implication of a unique nif island in free-living Bradyrhizobium lineages.</title>
        <authorList>
            <person name="Tao J."/>
        </authorList>
    </citation>
    <scope>NUCLEOTIDE SEQUENCE [LARGE SCALE GENOMIC DNA]</scope>
    <source>
        <strain evidence="2">SZCCT0094</strain>
    </source>
</reference>
<comment type="caution">
    <text evidence="1">The sequence shown here is derived from an EMBL/GenBank/DDBJ whole genome shotgun (WGS) entry which is preliminary data.</text>
</comment>
<dbReference type="GO" id="GO:0016301">
    <property type="term" value="F:kinase activity"/>
    <property type="evidence" value="ECO:0007669"/>
    <property type="project" value="UniProtKB-KW"/>
</dbReference>
<dbReference type="RefSeq" id="WP_012045080.1">
    <property type="nucleotide sequence ID" value="NZ_JABFDP010000061.1"/>
</dbReference>
<keyword evidence="2" id="KW-1185">Reference proteome</keyword>
<accession>A0ABS5GLM6</accession>
<sequence>MSGNDRKVVLVTRRTRLEELIARFLTADQARFYVEHLGADFSDYEREHAAYQAARATATQTLERWGRYQIVDRSFLPNFLFGPADIVAALGPDGLIANTMKYLDGQPLLGLNPDAQRHDGVLLPFAPKDLAPLLPEVAADKRAAKTVTMARASLADGQVLHAVNDLFIGARTHVSARYEIATNHGHERQSSSGLIVTTGLGSTAWFKSIVTGALAIAGSYGGHGDGDYTALPWDARALRFAVREPFPSKTSQTTLVCGGLNGAETLRLRSLMPENGVIFSDGIEADHLDFNAGTEAVIGIAERQGRLIV</sequence>
<keyword evidence="1" id="KW-0808">Transferase</keyword>
<evidence type="ECO:0000313" key="2">
    <source>
        <dbReference type="Proteomes" id="UP001314635"/>
    </source>
</evidence>
<dbReference type="InterPro" id="IPR016064">
    <property type="entry name" value="NAD/diacylglycerol_kinase_sf"/>
</dbReference>
<organism evidence="1 2">
    <name type="scientific">Bradyrhizobium denitrificans</name>
    <dbReference type="NCBI Taxonomy" id="2734912"/>
    <lineage>
        <taxon>Bacteria</taxon>
        <taxon>Pseudomonadati</taxon>
        <taxon>Pseudomonadota</taxon>
        <taxon>Alphaproteobacteria</taxon>
        <taxon>Hyphomicrobiales</taxon>
        <taxon>Nitrobacteraceae</taxon>
        <taxon>Bradyrhizobium</taxon>
    </lineage>
</organism>
<keyword evidence="1" id="KW-0418">Kinase</keyword>
<dbReference type="Proteomes" id="UP001314635">
    <property type="component" value="Unassembled WGS sequence"/>
</dbReference>
<dbReference type="Gene3D" id="2.60.200.30">
    <property type="entry name" value="Probable inorganic polyphosphate/atp-NAD kinase, domain 2"/>
    <property type="match status" value="1"/>
</dbReference>
<dbReference type="InterPro" id="IPR017438">
    <property type="entry name" value="ATP-NAD_kinase_N"/>
</dbReference>
<proteinExistence type="predicted"/>
<dbReference type="Gene3D" id="3.40.50.10330">
    <property type="entry name" value="Probable inorganic polyphosphate/atp-NAD kinase, domain 1"/>
    <property type="match status" value="1"/>
</dbReference>
<dbReference type="PANTHER" id="PTHR13158">
    <property type="match status" value="1"/>
</dbReference>
<protein>
    <submittedName>
        <fullName evidence="1">Sugar kinase</fullName>
    </submittedName>
</protein>
<dbReference type="PANTHER" id="PTHR13158:SF5">
    <property type="entry name" value="NAD KINASE 2, MITOCHONDRIAL"/>
    <property type="match status" value="1"/>
</dbReference>
<dbReference type="SUPFAM" id="SSF111331">
    <property type="entry name" value="NAD kinase/diacylglycerol kinase-like"/>
    <property type="match status" value="1"/>
</dbReference>
<name>A0ABS5GLM6_9BRAD</name>
<gene>
    <name evidence="1" type="ORF">JQ619_37620</name>
</gene>
<dbReference type="EMBL" id="JAFCLK010000068">
    <property type="protein sequence ID" value="MBR1141481.1"/>
    <property type="molecule type" value="Genomic_DNA"/>
</dbReference>
<evidence type="ECO:0000313" key="1">
    <source>
        <dbReference type="EMBL" id="MBR1141481.1"/>
    </source>
</evidence>